<evidence type="ECO:0000313" key="3">
    <source>
        <dbReference type="Proteomes" id="UP000198552"/>
    </source>
</evidence>
<name>A0A1G9UBG3_9BURK</name>
<keyword evidence="3" id="KW-1185">Reference proteome</keyword>
<feature type="compositionally biased region" description="Polar residues" evidence="1">
    <location>
        <begin position="71"/>
        <end position="83"/>
    </location>
</feature>
<evidence type="ECO:0000313" key="2">
    <source>
        <dbReference type="EMBL" id="SDM57291.1"/>
    </source>
</evidence>
<reference evidence="3" key="1">
    <citation type="submission" date="2016-10" db="EMBL/GenBank/DDBJ databases">
        <authorList>
            <person name="Varghese N."/>
            <person name="Submissions S."/>
        </authorList>
    </citation>
    <scope>NUCLEOTIDE SEQUENCE [LARGE SCALE GENOMIC DNA]</scope>
    <source>
        <strain evidence="3">EPL6</strain>
    </source>
</reference>
<gene>
    <name evidence="2" type="ORF">SAMN05428957_10890</name>
</gene>
<feature type="region of interest" description="Disordered" evidence="1">
    <location>
        <begin position="1"/>
        <end position="83"/>
    </location>
</feature>
<protein>
    <submittedName>
        <fullName evidence="2">Uncharacterized protein</fullName>
    </submittedName>
</protein>
<accession>A0A1G9UBG3</accession>
<organism evidence="2 3">
    <name type="scientific">Oryzisolibacter propanilivorax</name>
    <dbReference type="NCBI Taxonomy" id="1527607"/>
    <lineage>
        <taxon>Bacteria</taxon>
        <taxon>Pseudomonadati</taxon>
        <taxon>Pseudomonadota</taxon>
        <taxon>Betaproteobacteria</taxon>
        <taxon>Burkholderiales</taxon>
        <taxon>Comamonadaceae</taxon>
        <taxon>Oryzisolibacter</taxon>
    </lineage>
</organism>
<dbReference type="STRING" id="1527607.SAMN05428957_10890"/>
<dbReference type="RefSeq" id="WP_091571206.1">
    <property type="nucleotide sequence ID" value="NZ_FNHP01000008.1"/>
</dbReference>
<feature type="compositionally biased region" description="Low complexity" evidence="1">
    <location>
        <begin position="9"/>
        <end position="38"/>
    </location>
</feature>
<dbReference type="Proteomes" id="UP000198552">
    <property type="component" value="Unassembled WGS sequence"/>
</dbReference>
<dbReference type="EMBL" id="FNHP01000008">
    <property type="protein sequence ID" value="SDM57291.1"/>
    <property type="molecule type" value="Genomic_DNA"/>
</dbReference>
<sequence length="83" mass="8321">MSKAHAKNPTPAAQEPAPQHTPAPAAASAADPGAAVVQPAPPAAPADEHHGRGGLYIRSHGVRTLVERTGHSATPSAPSDPQE</sequence>
<proteinExistence type="predicted"/>
<evidence type="ECO:0000256" key="1">
    <source>
        <dbReference type="SAM" id="MobiDB-lite"/>
    </source>
</evidence>
<dbReference type="AlphaFoldDB" id="A0A1G9UBG3"/>